<dbReference type="AlphaFoldDB" id="A0A016S6S6"/>
<dbReference type="PANTHER" id="PTHR46060:SF1">
    <property type="entry name" value="MARINER MOS1 TRANSPOSASE-LIKE PROTEIN"/>
    <property type="match status" value="1"/>
</dbReference>
<dbReference type="InterPro" id="IPR001888">
    <property type="entry name" value="Transposase_1"/>
</dbReference>
<dbReference type="EMBL" id="JARK01001623">
    <property type="protein sequence ID" value="EYB85944.1"/>
    <property type="molecule type" value="Genomic_DNA"/>
</dbReference>
<evidence type="ECO:0000256" key="1">
    <source>
        <dbReference type="SAM" id="MobiDB-lite"/>
    </source>
</evidence>
<evidence type="ECO:0000313" key="3">
    <source>
        <dbReference type="Proteomes" id="UP000024635"/>
    </source>
</evidence>
<comment type="caution">
    <text evidence="2">The sequence shown here is derived from an EMBL/GenBank/DDBJ whole genome shotgun (WGS) entry which is preliminary data.</text>
</comment>
<dbReference type="InterPro" id="IPR036397">
    <property type="entry name" value="RNaseH_sf"/>
</dbReference>
<dbReference type="STRING" id="53326.A0A016S6S6"/>
<dbReference type="Proteomes" id="UP000024635">
    <property type="component" value="Unassembled WGS sequence"/>
</dbReference>
<accession>A0A016S6S6</accession>
<gene>
    <name evidence="2" type="primary">Acey_s0287.g1428</name>
    <name evidence="2" type="ORF">Y032_0287g1428</name>
</gene>
<proteinExistence type="predicted"/>
<name>A0A016S6S6_9BILA</name>
<dbReference type="Gene3D" id="3.30.420.10">
    <property type="entry name" value="Ribonuclease H-like superfamily/Ribonuclease H"/>
    <property type="match status" value="1"/>
</dbReference>
<dbReference type="OrthoDB" id="9970333at2759"/>
<organism evidence="2 3">
    <name type="scientific">Ancylostoma ceylanicum</name>
    <dbReference type="NCBI Taxonomy" id="53326"/>
    <lineage>
        <taxon>Eukaryota</taxon>
        <taxon>Metazoa</taxon>
        <taxon>Ecdysozoa</taxon>
        <taxon>Nematoda</taxon>
        <taxon>Chromadorea</taxon>
        <taxon>Rhabditida</taxon>
        <taxon>Rhabditina</taxon>
        <taxon>Rhabditomorpha</taxon>
        <taxon>Strongyloidea</taxon>
        <taxon>Ancylostomatidae</taxon>
        <taxon>Ancylostomatinae</taxon>
        <taxon>Ancylostoma</taxon>
    </lineage>
</organism>
<dbReference type="GO" id="GO:0003676">
    <property type="term" value="F:nucleic acid binding"/>
    <property type="evidence" value="ECO:0007669"/>
    <property type="project" value="InterPro"/>
</dbReference>
<dbReference type="Pfam" id="PF01359">
    <property type="entry name" value="Transposase_1"/>
    <property type="match status" value="1"/>
</dbReference>
<feature type="region of interest" description="Disordered" evidence="1">
    <location>
        <begin position="1"/>
        <end position="24"/>
    </location>
</feature>
<reference evidence="3" key="1">
    <citation type="journal article" date="2015" name="Nat. Genet.">
        <title>The genome and transcriptome of the zoonotic hookworm Ancylostoma ceylanicum identify infection-specific gene families.</title>
        <authorList>
            <person name="Schwarz E.M."/>
            <person name="Hu Y."/>
            <person name="Antoshechkin I."/>
            <person name="Miller M.M."/>
            <person name="Sternberg P.W."/>
            <person name="Aroian R.V."/>
        </authorList>
    </citation>
    <scope>NUCLEOTIDE SEQUENCE</scope>
    <source>
        <strain evidence="3">HY135</strain>
    </source>
</reference>
<evidence type="ECO:0008006" key="4">
    <source>
        <dbReference type="Google" id="ProtNLM"/>
    </source>
</evidence>
<evidence type="ECO:0000313" key="2">
    <source>
        <dbReference type="EMBL" id="EYB85944.1"/>
    </source>
</evidence>
<dbReference type="InterPro" id="IPR052709">
    <property type="entry name" value="Transposase-MT_Hybrid"/>
</dbReference>
<keyword evidence="3" id="KW-1185">Reference proteome</keyword>
<protein>
    <recommendedName>
        <fullName evidence="4">Transposase</fullName>
    </recommendedName>
</protein>
<sequence length="189" mass="21658">MDPSLHARNKKQSKQWVGNGESVPKKARTIQSAGKVMASVFWDAKGILLIDYLQEGNTVTEQYYASLLEKLKVADEEKRPGMLKEKILFLHDNAPAHSSAVAQQKLAKLRFEILPHPAYSPDLAPSDFHLFPKLKIFLAGRKFQSIQEVIEAVDGYFEDLEECHFRQGIEKLEKRWTKCIELRGDYVEK</sequence>
<dbReference type="PANTHER" id="PTHR46060">
    <property type="entry name" value="MARINER MOS1 TRANSPOSASE-LIKE PROTEIN"/>
    <property type="match status" value="1"/>
</dbReference>